<gene>
    <name evidence="3" type="ORF">LCGC14_2491460</name>
</gene>
<name>A0A0F9BSI2_9ZZZZ</name>
<reference evidence="3" key="1">
    <citation type="journal article" date="2015" name="Nature">
        <title>Complex archaea that bridge the gap between prokaryotes and eukaryotes.</title>
        <authorList>
            <person name="Spang A."/>
            <person name="Saw J.H."/>
            <person name="Jorgensen S.L."/>
            <person name="Zaremba-Niedzwiedzka K."/>
            <person name="Martijn J."/>
            <person name="Lind A.E."/>
            <person name="van Eijk R."/>
            <person name="Schleper C."/>
            <person name="Guy L."/>
            <person name="Ettema T.J."/>
        </authorList>
    </citation>
    <scope>NUCLEOTIDE SEQUENCE</scope>
</reference>
<evidence type="ECO:0000313" key="3">
    <source>
        <dbReference type="EMBL" id="KKL16847.1"/>
    </source>
</evidence>
<organism evidence="3">
    <name type="scientific">marine sediment metagenome</name>
    <dbReference type="NCBI Taxonomy" id="412755"/>
    <lineage>
        <taxon>unclassified sequences</taxon>
        <taxon>metagenomes</taxon>
        <taxon>ecological metagenomes</taxon>
    </lineage>
</organism>
<accession>A0A0F9BSI2</accession>
<dbReference type="EMBL" id="LAZR01039503">
    <property type="protein sequence ID" value="KKL16847.1"/>
    <property type="molecule type" value="Genomic_DNA"/>
</dbReference>
<feature type="transmembrane region" description="Helical" evidence="2">
    <location>
        <begin position="115"/>
        <end position="139"/>
    </location>
</feature>
<sequence>MLNAIHPGEDALAFLTGSETARFPLLRVDGEIGPATLTRARLINQEMVEPAAVGELAAFLNTPQSLAISAVFVTAVLAARTGVAPNFTPDPAERTQLPKPAPTLRPSLQPRAKRTIGVGTIAFIGLLGLGLLGTIVYVVRR</sequence>
<keyword evidence="2" id="KW-0812">Transmembrane</keyword>
<feature type="region of interest" description="Disordered" evidence="1">
    <location>
        <begin position="87"/>
        <end position="106"/>
    </location>
</feature>
<keyword evidence="2" id="KW-1133">Transmembrane helix</keyword>
<evidence type="ECO:0000256" key="2">
    <source>
        <dbReference type="SAM" id="Phobius"/>
    </source>
</evidence>
<keyword evidence="2" id="KW-0472">Membrane</keyword>
<dbReference type="AlphaFoldDB" id="A0A0F9BSI2"/>
<comment type="caution">
    <text evidence="3">The sequence shown here is derived from an EMBL/GenBank/DDBJ whole genome shotgun (WGS) entry which is preliminary data.</text>
</comment>
<evidence type="ECO:0000256" key="1">
    <source>
        <dbReference type="SAM" id="MobiDB-lite"/>
    </source>
</evidence>
<protein>
    <submittedName>
        <fullName evidence="3">Uncharacterized protein</fullName>
    </submittedName>
</protein>
<proteinExistence type="predicted"/>